<accession>A0AAE1EUB3</accession>
<evidence type="ECO:0000313" key="4">
    <source>
        <dbReference type="Proteomes" id="UP001286313"/>
    </source>
</evidence>
<keyword evidence="4" id="KW-1185">Reference proteome</keyword>
<dbReference type="PANTHER" id="PTHR46599">
    <property type="entry name" value="PIGGYBAC TRANSPOSABLE ELEMENT-DERIVED PROTEIN 4"/>
    <property type="match status" value="1"/>
</dbReference>
<evidence type="ECO:0000256" key="1">
    <source>
        <dbReference type="SAM" id="MobiDB-lite"/>
    </source>
</evidence>
<dbReference type="EMBL" id="JAWQEG010004465">
    <property type="protein sequence ID" value="KAK3861566.1"/>
    <property type="molecule type" value="Genomic_DNA"/>
</dbReference>
<evidence type="ECO:0000313" key="3">
    <source>
        <dbReference type="EMBL" id="KAK3861566.1"/>
    </source>
</evidence>
<dbReference type="AlphaFoldDB" id="A0AAE1EUB3"/>
<feature type="compositionally biased region" description="Acidic residues" evidence="1">
    <location>
        <begin position="37"/>
        <end position="55"/>
    </location>
</feature>
<feature type="compositionally biased region" description="Basic and acidic residues" evidence="1">
    <location>
        <begin position="24"/>
        <end position="36"/>
    </location>
</feature>
<dbReference type="Proteomes" id="UP001286313">
    <property type="component" value="Unassembled WGS sequence"/>
</dbReference>
<dbReference type="PANTHER" id="PTHR46599:SF6">
    <property type="entry name" value="DUAL SPECIFICITY PHOSPHATASE 26"/>
    <property type="match status" value="1"/>
</dbReference>
<proteinExistence type="predicted"/>
<protein>
    <recommendedName>
        <fullName evidence="2">PiggyBac transposable element-derived protein domain-containing protein</fullName>
    </recommendedName>
</protein>
<evidence type="ECO:0000259" key="2">
    <source>
        <dbReference type="Pfam" id="PF13843"/>
    </source>
</evidence>
<reference evidence="3" key="1">
    <citation type="submission" date="2023-10" db="EMBL/GenBank/DDBJ databases">
        <title>Genome assemblies of two species of porcelain crab, Petrolisthes cinctipes and Petrolisthes manimaculis (Anomura: Porcellanidae).</title>
        <authorList>
            <person name="Angst P."/>
        </authorList>
    </citation>
    <scope>NUCLEOTIDE SEQUENCE</scope>
    <source>
        <strain evidence="3">PB745_01</strain>
        <tissue evidence="3">Gill</tissue>
    </source>
</reference>
<name>A0AAE1EUB3_PETCI</name>
<comment type="caution">
    <text evidence="3">The sequence shown here is derived from an EMBL/GenBank/DDBJ whole genome shotgun (WGS) entry which is preliminary data.</text>
</comment>
<organism evidence="3 4">
    <name type="scientific">Petrolisthes cinctipes</name>
    <name type="common">Flat porcelain crab</name>
    <dbReference type="NCBI Taxonomy" id="88211"/>
    <lineage>
        <taxon>Eukaryota</taxon>
        <taxon>Metazoa</taxon>
        <taxon>Ecdysozoa</taxon>
        <taxon>Arthropoda</taxon>
        <taxon>Crustacea</taxon>
        <taxon>Multicrustacea</taxon>
        <taxon>Malacostraca</taxon>
        <taxon>Eumalacostraca</taxon>
        <taxon>Eucarida</taxon>
        <taxon>Decapoda</taxon>
        <taxon>Pleocyemata</taxon>
        <taxon>Anomura</taxon>
        <taxon>Galatheoidea</taxon>
        <taxon>Porcellanidae</taxon>
        <taxon>Petrolisthes</taxon>
    </lineage>
</organism>
<sequence>MTCRKIMTEDELKDMMNSSALSDILDRGQSSDKEGSDCEVNDVVMEDSDDYDDDSVVDKPYEPSDTSSGSESDEIVRAHKKRRISTPAKRGASVGDLPLFPLPPYPDSDIDDPDVAGPSGLQPSPTPASATPAEPGPRRRGRQHAGDDEVPPVVAGPSGLQPSPTPASATPAKPVPRRRGRRHAGDDDVPPVVAGPSGLQPSPTPASATPAEPGPRRRGRQHAGDDEVPPVVQYRTSTIASVSGFQWSTRPQTSSKTRVAARNVVHESLGPTHDAQNALSYRECFNLFWNDRMIEEVREWTNAKIRQEAAKYGRVQVTQAPVTLLELKALIGILIFAGSQKDNHMSTREMWRVTSSPVYRAVMSVGRFEFLINCLRFDDPDTRVERRATDKFAPIRKIWDIFSDNCRRMYTPSEHLCVDEQLVAFRGRCPFRMYIPLKPAKYGLKIFMLTDNETKYLCAAIPYLGKGTVESVFGENLGHTVIKSLARPYFRSNRNITADNWFTSVPMVTDLLTNCGLTYVGTIRHNKREIPLQMKEVADRDPGSSAFAFIKDITILSYVSRKASKAKKNVMLLSSMHTQPSIGDSGKPEIIEFYNSTKGGVDTFDQMCGAYSTARKTRRWTLCMFYAMLNAGLINAWIIHGLNKQRTGGLFIQRKAFLQELALDLMKPHAQHRLNESRISQSLRLNICSVFQLPSTGVSAGPSGVTTMKDSRFPSVRCKYCEGKLNRKTRYRCQRCSNPICLSHTVGLCHNCF</sequence>
<gene>
    <name evidence="3" type="ORF">Pcinc_032478</name>
</gene>
<feature type="region of interest" description="Disordered" evidence="1">
    <location>
        <begin position="17"/>
        <end position="230"/>
    </location>
</feature>
<dbReference type="InterPro" id="IPR029526">
    <property type="entry name" value="PGBD"/>
</dbReference>
<dbReference type="Pfam" id="PF13843">
    <property type="entry name" value="DDE_Tnp_1_7"/>
    <property type="match status" value="1"/>
</dbReference>
<feature type="domain" description="PiggyBac transposable element-derived protein" evidence="2">
    <location>
        <begin position="282"/>
        <end position="637"/>
    </location>
</feature>